<comment type="similarity">
    <text evidence="2 4">Belongs to the bacterial solute-binding protein 3 family.</text>
</comment>
<dbReference type="Pfam" id="PF00497">
    <property type="entry name" value="SBP_bac_3"/>
    <property type="match status" value="1"/>
</dbReference>
<name>A0A4Q2U817_9HYPH</name>
<keyword evidence="3 5" id="KW-0732">Signal</keyword>
<reference evidence="8 9" key="2">
    <citation type="submission" date="2019-02" db="EMBL/GenBank/DDBJ databases">
        <title>'Lichenibacterium ramalinii' gen. nov. sp. nov., 'Lichenibacterium minor' gen. nov. sp. nov.</title>
        <authorList>
            <person name="Pankratov T."/>
        </authorList>
    </citation>
    <scope>NUCLEOTIDE SEQUENCE [LARGE SCALE GENOMIC DNA]</scope>
    <source>
        <strain evidence="8 9">RmlP026</strain>
    </source>
</reference>
<evidence type="ECO:0000259" key="7">
    <source>
        <dbReference type="SMART" id="SM00079"/>
    </source>
</evidence>
<dbReference type="InterPro" id="IPR018313">
    <property type="entry name" value="SBP_3_CS"/>
</dbReference>
<dbReference type="PANTHER" id="PTHR35936">
    <property type="entry name" value="MEMBRANE-BOUND LYTIC MUREIN TRANSGLYCOSYLASE F"/>
    <property type="match status" value="1"/>
</dbReference>
<evidence type="ECO:0000256" key="4">
    <source>
        <dbReference type="RuleBase" id="RU003744"/>
    </source>
</evidence>
<evidence type="ECO:0000256" key="5">
    <source>
        <dbReference type="SAM" id="SignalP"/>
    </source>
</evidence>
<evidence type="ECO:0000256" key="1">
    <source>
        <dbReference type="ARBA" id="ARBA00004196"/>
    </source>
</evidence>
<dbReference type="AlphaFoldDB" id="A0A4Q2U817"/>
<evidence type="ECO:0000259" key="6">
    <source>
        <dbReference type="SMART" id="SM00062"/>
    </source>
</evidence>
<evidence type="ECO:0000313" key="9">
    <source>
        <dbReference type="Proteomes" id="UP000290759"/>
    </source>
</evidence>
<dbReference type="PANTHER" id="PTHR35936:SF17">
    <property type="entry name" value="ARGININE-BINDING EXTRACELLULAR PROTEIN ARTP"/>
    <property type="match status" value="1"/>
</dbReference>
<keyword evidence="9" id="KW-1185">Reference proteome</keyword>
<comment type="subcellular location">
    <subcellularLocation>
        <location evidence="1">Cell envelope</location>
    </subcellularLocation>
</comment>
<evidence type="ECO:0000256" key="2">
    <source>
        <dbReference type="ARBA" id="ARBA00010333"/>
    </source>
</evidence>
<dbReference type="InterPro" id="IPR001638">
    <property type="entry name" value="Solute-binding_3/MltF_N"/>
</dbReference>
<dbReference type="Gene3D" id="3.40.190.10">
    <property type="entry name" value="Periplasmic binding protein-like II"/>
    <property type="match status" value="2"/>
</dbReference>
<dbReference type="RefSeq" id="WP_129227746.1">
    <property type="nucleotide sequence ID" value="NZ_QYBB01000017.1"/>
</dbReference>
<dbReference type="EMBL" id="QYBB01000017">
    <property type="protein sequence ID" value="RYC31066.1"/>
    <property type="molecule type" value="Genomic_DNA"/>
</dbReference>
<evidence type="ECO:0000313" key="8">
    <source>
        <dbReference type="EMBL" id="RYC31066.1"/>
    </source>
</evidence>
<dbReference type="GO" id="GO:0015276">
    <property type="term" value="F:ligand-gated monoatomic ion channel activity"/>
    <property type="evidence" value="ECO:0007669"/>
    <property type="project" value="InterPro"/>
</dbReference>
<dbReference type="PROSITE" id="PS01039">
    <property type="entry name" value="SBP_BACTERIAL_3"/>
    <property type="match status" value="1"/>
</dbReference>
<dbReference type="SMART" id="SM00079">
    <property type="entry name" value="PBPe"/>
    <property type="match status" value="1"/>
</dbReference>
<dbReference type="GO" id="GO:0016020">
    <property type="term" value="C:membrane"/>
    <property type="evidence" value="ECO:0007669"/>
    <property type="project" value="InterPro"/>
</dbReference>
<proteinExistence type="inferred from homology"/>
<feature type="domain" description="Ionotropic glutamate receptor C-terminal" evidence="7">
    <location>
        <begin position="33"/>
        <end position="252"/>
    </location>
</feature>
<dbReference type="SMART" id="SM00062">
    <property type="entry name" value="PBPb"/>
    <property type="match status" value="1"/>
</dbReference>
<gene>
    <name evidence="8" type="ORF">D3273_15230</name>
</gene>
<organism evidence="8 9">
    <name type="scientific">Lichenibacterium minor</name>
    <dbReference type="NCBI Taxonomy" id="2316528"/>
    <lineage>
        <taxon>Bacteria</taxon>
        <taxon>Pseudomonadati</taxon>
        <taxon>Pseudomonadota</taxon>
        <taxon>Alphaproteobacteria</taxon>
        <taxon>Hyphomicrobiales</taxon>
        <taxon>Lichenihabitantaceae</taxon>
        <taxon>Lichenibacterium</taxon>
    </lineage>
</organism>
<protein>
    <submittedName>
        <fullName evidence="8">Transporter substrate-binding domain-containing protein</fullName>
    </submittedName>
</protein>
<feature type="chain" id="PRO_5020606057" evidence="5">
    <location>
        <begin position="31"/>
        <end position="269"/>
    </location>
</feature>
<dbReference type="InterPro" id="IPR001320">
    <property type="entry name" value="Iontro_rcpt_C"/>
</dbReference>
<feature type="signal peptide" evidence="5">
    <location>
        <begin position="1"/>
        <end position="30"/>
    </location>
</feature>
<reference evidence="8 9" key="1">
    <citation type="submission" date="2018-12" db="EMBL/GenBank/DDBJ databases">
        <authorList>
            <person name="Grouzdev D.S."/>
            <person name="Krutkina M.S."/>
        </authorList>
    </citation>
    <scope>NUCLEOTIDE SEQUENCE [LARGE SCALE GENOMIC DNA]</scope>
    <source>
        <strain evidence="8 9">RmlP026</strain>
    </source>
</reference>
<dbReference type="GO" id="GO:0030313">
    <property type="term" value="C:cell envelope"/>
    <property type="evidence" value="ECO:0007669"/>
    <property type="project" value="UniProtKB-SubCell"/>
</dbReference>
<accession>A0A4Q2U817</accession>
<feature type="domain" description="Solute-binding protein family 3/N-terminal" evidence="6">
    <location>
        <begin position="33"/>
        <end position="253"/>
    </location>
</feature>
<comment type="caution">
    <text evidence="8">The sequence shown here is derived from an EMBL/GenBank/DDBJ whole genome shotgun (WGS) entry which is preliminary data.</text>
</comment>
<evidence type="ECO:0000256" key="3">
    <source>
        <dbReference type="ARBA" id="ARBA00022729"/>
    </source>
</evidence>
<sequence length="269" mass="28538">MRFAPGPVTRRLALVLALGATAFGAPGARAADTLKVGANIGNLPWEFQDAHGDTVGFEVDLMKEVAKRLGDDVTFINIPFTGLFAAVQSGQIDAAVSSITITPKRLASVSFAQPYYDSDQSLTVMAKSGISGLKGMAGKTVGVDTGSTGDIYATQHGADDKFADIRRYEGLAPAMLDLAAGRIDGYVSDIPALQYYVKDKPVYKVVERIPTGERYSVMFAKDSPLVGKVDAVLTTLKSEGYIAKLHETWFGVAPEASTSTVAKAEIPKP</sequence>
<dbReference type="Proteomes" id="UP000290759">
    <property type="component" value="Unassembled WGS sequence"/>
</dbReference>
<dbReference type="OrthoDB" id="9814231at2"/>
<dbReference type="SUPFAM" id="SSF53850">
    <property type="entry name" value="Periplasmic binding protein-like II"/>
    <property type="match status" value="1"/>
</dbReference>